<keyword evidence="6" id="KW-1185">Reference proteome</keyword>
<dbReference type="InterPro" id="IPR051010">
    <property type="entry name" value="BCAA_transport"/>
</dbReference>
<dbReference type="Proteomes" id="UP001169027">
    <property type="component" value="Unassembled WGS sequence"/>
</dbReference>
<dbReference type="InterPro" id="IPR028082">
    <property type="entry name" value="Peripla_BP_I"/>
</dbReference>
<evidence type="ECO:0000256" key="2">
    <source>
        <dbReference type="ARBA" id="ARBA00022729"/>
    </source>
</evidence>
<dbReference type="Pfam" id="PF13458">
    <property type="entry name" value="Peripla_BP_6"/>
    <property type="match status" value="1"/>
</dbReference>
<dbReference type="SUPFAM" id="SSF53822">
    <property type="entry name" value="Periplasmic binding protein-like I"/>
    <property type="match status" value="1"/>
</dbReference>
<evidence type="ECO:0000259" key="4">
    <source>
        <dbReference type="Pfam" id="PF13458"/>
    </source>
</evidence>
<feature type="domain" description="Leucine-binding protein" evidence="4">
    <location>
        <begin position="24"/>
        <end position="365"/>
    </location>
</feature>
<dbReference type="PANTHER" id="PTHR30483:SF6">
    <property type="entry name" value="PERIPLASMIC BINDING PROTEIN OF ABC TRANSPORTER FOR NATURAL AMINO ACIDS"/>
    <property type="match status" value="1"/>
</dbReference>
<sequence>MIRNLLAGAIALSFALATAARADTVKVGIIAPLSGPYSVGGKMWETTVKAFQKINGTSVGGHQVEVVWKDLADINPAQAKALAQELVVKDKVQYIGGLFFTPDALAVAAIAQEAKVPSVIFNAATSSILDKSDFLLRTSYTLPQVTVPAAKYALDKKVKTAVTLVSDYGPGLDAETAFVRTFAAGGGQVVEKIRVPLKTTDFGPFMQKVKTVKPDAIFVFGPGGPPTYAIIKAYSEAGLKQAGIRFIGTGETSEVDLPGIGDAALGLETALHYSPVHPSARNQQFIKAAAEISPSTIINATAVGAYDGMTVIYKMIEATDGRPDGAKALAAVKGWQWESPRGPVKIDAVSRELVQNVYVRVVEKDAAGKLVNREILTFDMQPDHGRSPELRAAK</sequence>
<accession>A0ABT8S234</accession>
<evidence type="ECO:0000256" key="1">
    <source>
        <dbReference type="ARBA" id="ARBA00010062"/>
    </source>
</evidence>
<feature type="signal peptide" evidence="3">
    <location>
        <begin position="1"/>
        <end position="22"/>
    </location>
</feature>
<comment type="similarity">
    <text evidence="1">Belongs to the leucine-binding protein family.</text>
</comment>
<protein>
    <submittedName>
        <fullName evidence="5">ABC transporter substrate-binding protein</fullName>
    </submittedName>
</protein>
<evidence type="ECO:0000313" key="5">
    <source>
        <dbReference type="EMBL" id="MDO1532563.1"/>
    </source>
</evidence>
<dbReference type="Gene3D" id="3.40.50.2300">
    <property type="match status" value="2"/>
</dbReference>
<reference evidence="5" key="1">
    <citation type="submission" date="2023-06" db="EMBL/GenBank/DDBJ databases">
        <authorList>
            <person name="Jiang Y."/>
            <person name="Liu Q."/>
        </authorList>
    </citation>
    <scope>NUCLEOTIDE SEQUENCE</scope>
    <source>
        <strain evidence="5">CGMCC 1.12090</strain>
    </source>
</reference>
<feature type="chain" id="PRO_5045448884" evidence="3">
    <location>
        <begin position="23"/>
        <end position="394"/>
    </location>
</feature>
<dbReference type="EMBL" id="JAUKVY010000005">
    <property type="protein sequence ID" value="MDO1532563.1"/>
    <property type="molecule type" value="Genomic_DNA"/>
</dbReference>
<evidence type="ECO:0000313" key="6">
    <source>
        <dbReference type="Proteomes" id="UP001169027"/>
    </source>
</evidence>
<dbReference type="PANTHER" id="PTHR30483">
    <property type="entry name" value="LEUCINE-SPECIFIC-BINDING PROTEIN"/>
    <property type="match status" value="1"/>
</dbReference>
<keyword evidence="2 3" id="KW-0732">Signal</keyword>
<organism evidence="5 6">
    <name type="scientific">Variovorax ginsengisoli</name>
    <dbReference type="NCBI Taxonomy" id="363844"/>
    <lineage>
        <taxon>Bacteria</taxon>
        <taxon>Pseudomonadati</taxon>
        <taxon>Pseudomonadota</taxon>
        <taxon>Betaproteobacteria</taxon>
        <taxon>Burkholderiales</taxon>
        <taxon>Comamonadaceae</taxon>
        <taxon>Variovorax</taxon>
    </lineage>
</organism>
<evidence type="ECO:0000256" key="3">
    <source>
        <dbReference type="SAM" id="SignalP"/>
    </source>
</evidence>
<gene>
    <name evidence="5" type="ORF">Q2T77_09715</name>
</gene>
<name>A0ABT8S234_9BURK</name>
<comment type="caution">
    <text evidence="5">The sequence shown here is derived from an EMBL/GenBank/DDBJ whole genome shotgun (WGS) entry which is preliminary data.</text>
</comment>
<dbReference type="InterPro" id="IPR028081">
    <property type="entry name" value="Leu-bd"/>
</dbReference>
<dbReference type="RefSeq" id="WP_301807382.1">
    <property type="nucleotide sequence ID" value="NZ_JAUJZH010000005.1"/>
</dbReference>
<proteinExistence type="inferred from homology"/>